<dbReference type="InterPro" id="IPR000873">
    <property type="entry name" value="AMP-dep_synth/lig_dom"/>
</dbReference>
<dbReference type="InterPro" id="IPR042099">
    <property type="entry name" value="ANL_N_sf"/>
</dbReference>
<dbReference type="FunFam" id="3.30.300.30:FF:000008">
    <property type="entry name" value="2,3-dihydroxybenzoate-AMP ligase"/>
    <property type="match status" value="1"/>
</dbReference>
<dbReference type="Gene3D" id="3.30.300.30">
    <property type="match status" value="1"/>
</dbReference>
<dbReference type="GO" id="GO:0006631">
    <property type="term" value="P:fatty acid metabolic process"/>
    <property type="evidence" value="ECO:0007669"/>
    <property type="project" value="TreeGrafter"/>
</dbReference>
<evidence type="ECO:0000256" key="2">
    <source>
        <dbReference type="ARBA" id="ARBA00022598"/>
    </source>
</evidence>
<evidence type="ECO:0000313" key="9">
    <source>
        <dbReference type="EnsemblMetazoa" id="tetur16g01760.1"/>
    </source>
</evidence>
<dbReference type="EMBL" id="CAEY01000277">
    <property type="status" value="NOT_ANNOTATED_CDS"/>
    <property type="molecule type" value="Genomic_DNA"/>
</dbReference>
<sequence>MEEVKSKKVVDNVQQFKACVDPKYSYAFGQSSRPLIYKTLGAMLDETCEKFPDRMAVISTHEDYQATFQQLKSDVDSLAFWLVNSLRIARGDVIVTMTGNTYKSLILQFVAAKIGAILYPINAFYTKHEVEFSLNKVNPKMFIIPGPESEQEKCINRFHLLVTSIVEKLPKSLEYIVLLDGKQQTENIGKAKVLMFDDLMQSARNINQMNESSETDINNNASPPEFNDPDSPALLLSTSGTTGPPKAAILSHFNIINNGQMMGYRAGMTEGSRVCLPVPLFHSFGAVVGVVPIVTQGCTTVLIGYRYSAEAVTSAIIGHECTHLLSVPAMMIDILDYLDKNKHLSITSLTHVLAAATLVPYQVAEKMSKVVNSLKTIDIAYGATEASPGITVPISSDSLYDKLDNVGLPLDHVEVKIIDQVSGEMVKIGEKGELLARGHNIFMGYWNDETQTKACMNKAHWYKTGDLATMDSKGYIRIVGRLKDIIIRGGLNIYPGEIEDALISHPLISFSAVFGIPDDRLGEEICAWIKFRDESKKLTEEQVIKFCKEKMAYFKVPRKLVFVTEFPTTASGKVQKYRMKEISMSMFNQVQTKS</sequence>
<gene>
    <name evidence="9" type="primary">107365887</name>
</gene>
<feature type="domain" description="AMP-dependent synthetase/ligase" evidence="7">
    <location>
        <begin position="45"/>
        <end position="446"/>
    </location>
</feature>
<evidence type="ECO:0000313" key="10">
    <source>
        <dbReference type="Proteomes" id="UP000015104"/>
    </source>
</evidence>
<dbReference type="STRING" id="32264.T1KNP9"/>
<keyword evidence="2" id="KW-0436">Ligase</keyword>
<dbReference type="Gene3D" id="3.40.50.12780">
    <property type="entry name" value="N-terminal domain of ligase-like"/>
    <property type="match status" value="1"/>
</dbReference>
<dbReference type="eggNOG" id="KOG1177">
    <property type="taxonomic scope" value="Eukaryota"/>
</dbReference>
<evidence type="ECO:0000259" key="8">
    <source>
        <dbReference type="Pfam" id="PF13193"/>
    </source>
</evidence>
<evidence type="ECO:0000256" key="4">
    <source>
        <dbReference type="ARBA" id="ARBA00039638"/>
    </source>
</evidence>
<dbReference type="GO" id="GO:0031956">
    <property type="term" value="F:medium-chain fatty acid-CoA ligase activity"/>
    <property type="evidence" value="ECO:0007669"/>
    <property type="project" value="UniProtKB-EC"/>
</dbReference>
<dbReference type="SUPFAM" id="SSF56801">
    <property type="entry name" value="Acetyl-CoA synthetase-like"/>
    <property type="match status" value="1"/>
</dbReference>
<keyword evidence="10" id="KW-1185">Reference proteome</keyword>
<accession>T1KNP9</accession>
<dbReference type="OrthoDB" id="10253115at2759"/>
<dbReference type="EnsemblMetazoa" id="tetur16g01760.1">
    <property type="protein sequence ID" value="tetur16g01760.1"/>
    <property type="gene ID" value="tetur16g01760"/>
</dbReference>
<dbReference type="OMA" id="ARIGCPF"/>
<comment type="catalytic activity">
    <reaction evidence="5">
        <text>octanoate + ATP + CoA = octanoyl-CoA + AMP + diphosphate</text>
        <dbReference type="Rhea" id="RHEA:33631"/>
        <dbReference type="ChEBI" id="CHEBI:25646"/>
        <dbReference type="ChEBI" id="CHEBI:30616"/>
        <dbReference type="ChEBI" id="CHEBI:33019"/>
        <dbReference type="ChEBI" id="CHEBI:57287"/>
        <dbReference type="ChEBI" id="CHEBI:57386"/>
        <dbReference type="ChEBI" id="CHEBI:456215"/>
    </reaction>
</comment>
<name>T1KNP9_TETUR</name>
<evidence type="ECO:0000256" key="1">
    <source>
        <dbReference type="ARBA" id="ARBA00006432"/>
    </source>
</evidence>
<dbReference type="InterPro" id="IPR045851">
    <property type="entry name" value="AMP-bd_C_sf"/>
</dbReference>
<dbReference type="PANTHER" id="PTHR43201:SF5">
    <property type="entry name" value="MEDIUM-CHAIN ACYL-COA LIGASE ACSF2, MITOCHONDRIAL"/>
    <property type="match status" value="1"/>
</dbReference>
<feature type="domain" description="AMP-binding enzyme C-terminal" evidence="8">
    <location>
        <begin position="497"/>
        <end position="573"/>
    </location>
</feature>
<protein>
    <recommendedName>
        <fullName evidence="4">Medium-chain acyl-CoA ligase ACSF2, mitochondrial</fullName>
    </recommendedName>
</protein>
<dbReference type="PANTHER" id="PTHR43201">
    <property type="entry name" value="ACYL-COA SYNTHETASE"/>
    <property type="match status" value="1"/>
</dbReference>
<dbReference type="Proteomes" id="UP000015104">
    <property type="component" value="Unassembled WGS sequence"/>
</dbReference>
<dbReference type="Pfam" id="PF00501">
    <property type="entry name" value="AMP-binding"/>
    <property type="match status" value="1"/>
</dbReference>
<evidence type="ECO:0000256" key="6">
    <source>
        <dbReference type="ARBA" id="ARBA00048277"/>
    </source>
</evidence>
<evidence type="ECO:0000256" key="3">
    <source>
        <dbReference type="ARBA" id="ARBA00037247"/>
    </source>
</evidence>
<dbReference type="KEGG" id="tut:107365887"/>
<evidence type="ECO:0000256" key="5">
    <source>
        <dbReference type="ARBA" id="ARBA00047319"/>
    </source>
</evidence>
<comment type="catalytic activity">
    <reaction evidence="6">
        <text>a medium-chain fatty acid + ATP + CoA = a medium-chain fatty acyl-CoA + AMP + diphosphate</text>
        <dbReference type="Rhea" id="RHEA:48340"/>
        <dbReference type="ChEBI" id="CHEBI:30616"/>
        <dbReference type="ChEBI" id="CHEBI:33019"/>
        <dbReference type="ChEBI" id="CHEBI:57287"/>
        <dbReference type="ChEBI" id="CHEBI:59558"/>
        <dbReference type="ChEBI" id="CHEBI:90546"/>
        <dbReference type="ChEBI" id="CHEBI:456215"/>
        <dbReference type="EC" id="6.2.1.2"/>
    </reaction>
</comment>
<reference evidence="10" key="1">
    <citation type="submission" date="2011-08" db="EMBL/GenBank/DDBJ databases">
        <authorList>
            <person name="Rombauts S."/>
        </authorList>
    </citation>
    <scope>NUCLEOTIDE SEQUENCE</scope>
    <source>
        <strain evidence="10">London</strain>
    </source>
</reference>
<organism evidence="9 10">
    <name type="scientific">Tetranychus urticae</name>
    <name type="common">Two-spotted spider mite</name>
    <dbReference type="NCBI Taxonomy" id="32264"/>
    <lineage>
        <taxon>Eukaryota</taxon>
        <taxon>Metazoa</taxon>
        <taxon>Ecdysozoa</taxon>
        <taxon>Arthropoda</taxon>
        <taxon>Chelicerata</taxon>
        <taxon>Arachnida</taxon>
        <taxon>Acari</taxon>
        <taxon>Acariformes</taxon>
        <taxon>Trombidiformes</taxon>
        <taxon>Prostigmata</taxon>
        <taxon>Eleutherengona</taxon>
        <taxon>Raphignathae</taxon>
        <taxon>Tetranychoidea</taxon>
        <taxon>Tetranychidae</taxon>
        <taxon>Tetranychus</taxon>
    </lineage>
</organism>
<dbReference type="InterPro" id="IPR025110">
    <property type="entry name" value="AMP-bd_C"/>
</dbReference>
<dbReference type="Pfam" id="PF13193">
    <property type="entry name" value="AMP-binding_C"/>
    <property type="match status" value="1"/>
</dbReference>
<comment type="similarity">
    <text evidence="1">Belongs to the ATP-dependent AMP-binding enzyme family.</text>
</comment>
<comment type="function">
    <text evidence="3">Acyl-CoA synthases catalyze the initial reaction in fatty acid metabolism, by forming a thioester with CoA. Has some preference toward medium-chain substrates. Plays a role in adipocyte differentiation.</text>
</comment>
<proteinExistence type="inferred from homology"/>
<dbReference type="AlphaFoldDB" id="T1KNP9"/>
<reference evidence="9" key="2">
    <citation type="submission" date="2015-06" db="UniProtKB">
        <authorList>
            <consortium name="EnsemblMetazoa"/>
        </authorList>
    </citation>
    <scope>IDENTIFICATION</scope>
</reference>
<dbReference type="HOGENOM" id="CLU_000022_59_7_1"/>
<evidence type="ECO:0000259" key="7">
    <source>
        <dbReference type="Pfam" id="PF00501"/>
    </source>
</evidence>